<dbReference type="GO" id="GO:0007608">
    <property type="term" value="P:sensory perception of smell"/>
    <property type="evidence" value="ECO:0007669"/>
    <property type="project" value="TreeGrafter"/>
</dbReference>
<evidence type="ECO:0000256" key="3">
    <source>
        <dbReference type="ARBA" id="ARBA00022525"/>
    </source>
</evidence>
<dbReference type="CDD" id="cd23992">
    <property type="entry name" value="PBP_GOBP"/>
    <property type="match status" value="1"/>
</dbReference>
<dbReference type="SMART" id="SM00708">
    <property type="entry name" value="PhBP"/>
    <property type="match status" value="1"/>
</dbReference>
<feature type="chain" id="PRO_5014196881" evidence="5">
    <location>
        <begin position="19"/>
        <end position="124"/>
    </location>
</feature>
<proteinExistence type="evidence at transcript level"/>
<dbReference type="GO" id="GO:0005615">
    <property type="term" value="C:extracellular space"/>
    <property type="evidence" value="ECO:0007669"/>
    <property type="project" value="TreeGrafter"/>
</dbReference>
<evidence type="ECO:0000256" key="2">
    <source>
        <dbReference type="ARBA" id="ARBA00008098"/>
    </source>
</evidence>
<reference evidence="6" key="1">
    <citation type="journal article" date="2017" name="Sci. Rep.">
        <title>Antennal transcriptome analysis and expression profiles of olfactory genes in Anoplophora chinensis.</title>
        <authorList>
            <person name="Wang J."/>
            <person name="Hu P."/>
            <person name="Gao P."/>
            <person name="Tao J."/>
            <person name="Luo Y."/>
        </authorList>
    </citation>
    <scope>NUCLEOTIDE SEQUENCE</scope>
</reference>
<comment type="subcellular location">
    <subcellularLocation>
        <location evidence="1">Secreted</location>
    </subcellularLocation>
</comment>
<dbReference type="AlphaFoldDB" id="A0A2H4ZB42"/>
<accession>A0A2H4ZB42</accession>
<dbReference type="Gene3D" id="1.10.238.20">
    <property type="entry name" value="Pheromone/general odorant binding protein domain"/>
    <property type="match status" value="1"/>
</dbReference>
<comment type="similarity">
    <text evidence="2">Belongs to the PBP/GOBP family.</text>
</comment>
<evidence type="ECO:0000256" key="5">
    <source>
        <dbReference type="SAM" id="SignalP"/>
    </source>
</evidence>
<dbReference type="InterPro" id="IPR036728">
    <property type="entry name" value="PBP_GOBP_sf"/>
</dbReference>
<protein>
    <submittedName>
        <fullName evidence="6">Odorant-binding protein</fullName>
    </submittedName>
</protein>
<dbReference type="Pfam" id="PF01395">
    <property type="entry name" value="PBP_GOBP"/>
    <property type="match status" value="1"/>
</dbReference>
<evidence type="ECO:0000256" key="4">
    <source>
        <dbReference type="ARBA" id="ARBA00022729"/>
    </source>
</evidence>
<dbReference type="SUPFAM" id="SSF47565">
    <property type="entry name" value="Insect pheromone/odorant-binding proteins"/>
    <property type="match status" value="1"/>
</dbReference>
<name>A0A2H4ZB42_ANOCN</name>
<feature type="signal peptide" evidence="5">
    <location>
        <begin position="1"/>
        <end position="18"/>
    </location>
</feature>
<dbReference type="PANTHER" id="PTHR11857">
    <property type="entry name" value="ODORANT BINDING PROTEIN-RELATED"/>
    <property type="match status" value="1"/>
</dbReference>
<evidence type="ECO:0000256" key="1">
    <source>
        <dbReference type="ARBA" id="ARBA00004613"/>
    </source>
</evidence>
<organism evidence="6">
    <name type="scientific">Anoplophora chinensis</name>
    <name type="common">Citrus longhorn beetle</name>
    <dbReference type="NCBI Taxonomy" id="217632"/>
    <lineage>
        <taxon>Eukaryota</taxon>
        <taxon>Metazoa</taxon>
        <taxon>Ecdysozoa</taxon>
        <taxon>Arthropoda</taxon>
        <taxon>Hexapoda</taxon>
        <taxon>Insecta</taxon>
        <taxon>Pterygota</taxon>
        <taxon>Neoptera</taxon>
        <taxon>Endopterygota</taxon>
        <taxon>Coleoptera</taxon>
        <taxon>Polyphaga</taxon>
        <taxon>Cucujiformia</taxon>
        <taxon>Chrysomeloidea</taxon>
        <taxon>Cerambycidae</taxon>
        <taxon>Lamiinae</taxon>
        <taxon>Lamiini</taxon>
        <taxon>Anoplophora</taxon>
    </lineage>
</organism>
<dbReference type="PANTHER" id="PTHR11857:SF43">
    <property type="entry name" value="GEO07291P1-RELATED"/>
    <property type="match status" value="1"/>
</dbReference>
<dbReference type="GO" id="GO:0005549">
    <property type="term" value="F:odorant binding"/>
    <property type="evidence" value="ECO:0007669"/>
    <property type="project" value="InterPro"/>
</dbReference>
<keyword evidence="3" id="KW-0964">Secreted</keyword>
<sequence>MKTTTVLLCVTFFSIANSLTNEQKQEMYEECVSETGVSEEIIEKALGGEVANDQKFRLFLLCSAKKVGAINDAGEIEKDPVRALLSSLISDEAIVKDLMAKCFMQGSTLEESFFEMFKCVYERK</sequence>
<dbReference type="InterPro" id="IPR006170">
    <property type="entry name" value="PBP/GOBP"/>
</dbReference>
<evidence type="ECO:0000313" key="6">
    <source>
        <dbReference type="EMBL" id="AUF72971.1"/>
    </source>
</evidence>
<dbReference type="EMBL" id="MF975395">
    <property type="protein sequence ID" value="AUF72971.1"/>
    <property type="molecule type" value="mRNA"/>
</dbReference>
<keyword evidence="4 5" id="KW-0732">Signal</keyword>